<proteinExistence type="predicted"/>
<protein>
    <recommendedName>
        <fullName evidence="3">CAS1 domain-containing protein 1</fullName>
    </recommendedName>
</protein>
<evidence type="ECO:0000313" key="1">
    <source>
        <dbReference type="EMBL" id="OWA51423.1"/>
    </source>
</evidence>
<evidence type="ECO:0008006" key="3">
    <source>
        <dbReference type="Google" id="ProtNLM"/>
    </source>
</evidence>
<organism evidence="1 2">
    <name type="scientific">Hypsibius exemplaris</name>
    <name type="common">Freshwater tardigrade</name>
    <dbReference type="NCBI Taxonomy" id="2072580"/>
    <lineage>
        <taxon>Eukaryota</taxon>
        <taxon>Metazoa</taxon>
        <taxon>Ecdysozoa</taxon>
        <taxon>Tardigrada</taxon>
        <taxon>Eutardigrada</taxon>
        <taxon>Parachela</taxon>
        <taxon>Hypsibioidea</taxon>
        <taxon>Hypsibiidae</taxon>
        <taxon>Hypsibius</taxon>
    </lineage>
</organism>
<comment type="caution">
    <text evidence="1">The sequence shown here is derived from an EMBL/GenBank/DDBJ whole genome shotgun (WGS) entry which is preliminary data.</text>
</comment>
<name>A0A9X6RKP1_HYPEX</name>
<reference evidence="2" key="1">
    <citation type="submission" date="2017-01" db="EMBL/GenBank/DDBJ databases">
        <title>Comparative genomics of anhydrobiosis in the tardigrade Hypsibius dujardini.</title>
        <authorList>
            <person name="Yoshida Y."/>
            <person name="Koutsovoulos G."/>
            <person name="Laetsch D."/>
            <person name="Stevens L."/>
            <person name="Kumar S."/>
            <person name="Horikawa D."/>
            <person name="Ishino K."/>
            <person name="Komine S."/>
            <person name="Tomita M."/>
            <person name="Blaxter M."/>
            <person name="Arakawa K."/>
        </authorList>
    </citation>
    <scope>NUCLEOTIDE SEQUENCE [LARGE SCALE GENOMIC DNA]</scope>
    <source>
        <strain evidence="2">Z151</strain>
    </source>
</reference>
<gene>
    <name evidence="1" type="ORF">BV898_15906</name>
</gene>
<dbReference type="AlphaFoldDB" id="A0A9X6RKP1"/>
<dbReference type="Proteomes" id="UP000192578">
    <property type="component" value="Unassembled WGS sequence"/>
</dbReference>
<sequence length="391" mass="44557">MCCEVAVDICSRNLSIRQPRQTGDHPEVDQSELKNASAHYNGQYYQNKVQRFVTPARIAVPVMLLLFVAGLHVNNVRNLTTVNGALSCAKLFKAGSLQRNATTESGVWKPDGCAVRYRSINESIKCMADLTDKNLNAPFIVFAGDSRLRQLRDGLIFALTGQDYDVMANPHAKVDPSFYKKHAAHGDFYKSAGAHVRFEWLPYLDNGDGDMTKFIKRTIQSEFKPNLLVLGAGVWRIRDCERAKKSQETCSQEYKLLFLKLLPLLLQLSNTTDIIWTPQAVINEKLLRHPDDLQVGFNNRNMQLYNGVVREVLDSVSTWERPPVTFWHSAWETSVQLNDGIDGLHFGVHTKHHLIQMLINWMCSSVTRELSVFQDYTRFIWGNTPEEYCCE</sequence>
<accession>A0A9X6RKP1</accession>
<evidence type="ECO:0000313" key="2">
    <source>
        <dbReference type="Proteomes" id="UP000192578"/>
    </source>
</evidence>
<dbReference type="EMBL" id="MTYJ01000227">
    <property type="protein sequence ID" value="OWA51423.1"/>
    <property type="molecule type" value="Genomic_DNA"/>
</dbReference>
<keyword evidence="2" id="KW-1185">Reference proteome</keyword>